<keyword evidence="3" id="KW-1185">Reference proteome</keyword>
<feature type="compositionally biased region" description="Polar residues" evidence="1">
    <location>
        <begin position="10"/>
        <end position="23"/>
    </location>
</feature>
<evidence type="ECO:0000313" key="2">
    <source>
        <dbReference type="EMBL" id="KZP08832.1"/>
    </source>
</evidence>
<proteinExistence type="predicted"/>
<name>A0A165XRX9_9AGAM</name>
<accession>A0A165XRX9</accession>
<gene>
    <name evidence="2" type="ORF">FIBSPDRAFT_938791</name>
</gene>
<evidence type="ECO:0000313" key="3">
    <source>
        <dbReference type="Proteomes" id="UP000076532"/>
    </source>
</evidence>
<dbReference type="AlphaFoldDB" id="A0A165XRX9"/>
<reference evidence="2 3" key="1">
    <citation type="journal article" date="2016" name="Mol. Biol. Evol.">
        <title>Comparative Genomics of Early-Diverging Mushroom-Forming Fungi Provides Insights into the Origins of Lignocellulose Decay Capabilities.</title>
        <authorList>
            <person name="Nagy L.G."/>
            <person name="Riley R."/>
            <person name="Tritt A."/>
            <person name="Adam C."/>
            <person name="Daum C."/>
            <person name="Floudas D."/>
            <person name="Sun H."/>
            <person name="Yadav J.S."/>
            <person name="Pangilinan J."/>
            <person name="Larsson K.H."/>
            <person name="Matsuura K."/>
            <person name="Barry K."/>
            <person name="Labutti K."/>
            <person name="Kuo R."/>
            <person name="Ohm R.A."/>
            <person name="Bhattacharya S.S."/>
            <person name="Shirouzu T."/>
            <person name="Yoshinaga Y."/>
            <person name="Martin F.M."/>
            <person name="Grigoriev I.V."/>
            <person name="Hibbett D.S."/>
        </authorList>
    </citation>
    <scope>NUCLEOTIDE SEQUENCE [LARGE SCALE GENOMIC DNA]</scope>
    <source>
        <strain evidence="2 3">CBS 109695</strain>
    </source>
</reference>
<evidence type="ECO:0000256" key="1">
    <source>
        <dbReference type="SAM" id="MobiDB-lite"/>
    </source>
</evidence>
<dbReference type="EMBL" id="KV417713">
    <property type="protein sequence ID" value="KZP08832.1"/>
    <property type="molecule type" value="Genomic_DNA"/>
</dbReference>
<feature type="region of interest" description="Disordered" evidence="1">
    <location>
        <begin position="1"/>
        <end position="23"/>
    </location>
</feature>
<organism evidence="2 3">
    <name type="scientific">Athelia psychrophila</name>
    <dbReference type="NCBI Taxonomy" id="1759441"/>
    <lineage>
        <taxon>Eukaryota</taxon>
        <taxon>Fungi</taxon>
        <taxon>Dikarya</taxon>
        <taxon>Basidiomycota</taxon>
        <taxon>Agaricomycotina</taxon>
        <taxon>Agaricomycetes</taxon>
        <taxon>Agaricomycetidae</taxon>
        <taxon>Atheliales</taxon>
        <taxon>Atheliaceae</taxon>
        <taxon>Athelia</taxon>
    </lineage>
</organism>
<sequence length="306" mass="34141">MAWAAILDTPRSSHSSATSNTFNLRSRPAPASFSKTFYGYEVGPTATNKPATWSQPGKIGIETAFMLYATLYHLRLQTSPDLGLGEIRDVNKDRHINWADVAHKSRPAEMRLFRALSYISEGHGSHLVPSNQSPLSVRLLGVNAKIQQLEHRAADRSRYAHCFMKRSPVYLTLRNWSMRCKLELIALANYACRHLERQSEFNGAADADEGPTREFVAGGGLRRRVRRRRPRGRRCVPSWERWERGASRWRDAGAARVLGRRLARTGTSSTGAARATPGVRGHTLRDLGEVALDANRAASTLVQSLP</sequence>
<dbReference type="Proteomes" id="UP000076532">
    <property type="component" value="Unassembled WGS sequence"/>
</dbReference>
<protein>
    <submittedName>
        <fullName evidence="2">Uncharacterized protein</fullName>
    </submittedName>
</protein>